<dbReference type="AlphaFoldDB" id="A0A8H4AHN8"/>
<dbReference type="PANTHER" id="PTHR37475">
    <property type="entry name" value="ZYGOTE-SPECIFIC CLASS V COPY B GENE PROTEIN"/>
    <property type="match status" value="1"/>
</dbReference>
<reference evidence="2 3" key="1">
    <citation type="journal article" date="2019" name="Environ. Microbiol.">
        <title>At the nexus of three kingdoms: the genome of the mycorrhizal fungus Gigaspora margarita provides insights into plant, endobacterial and fungal interactions.</title>
        <authorList>
            <person name="Venice F."/>
            <person name="Ghignone S."/>
            <person name="Salvioli di Fossalunga A."/>
            <person name="Amselem J."/>
            <person name="Novero M."/>
            <person name="Xianan X."/>
            <person name="Sedzielewska Toro K."/>
            <person name="Morin E."/>
            <person name="Lipzen A."/>
            <person name="Grigoriev I.V."/>
            <person name="Henrissat B."/>
            <person name="Martin F.M."/>
            <person name="Bonfante P."/>
        </authorList>
    </citation>
    <scope>NUCLEOTIDE SEQUENCE [LARGE SCALE GENOMIC DNA]</scope>
    <source>
        <strain evidence="2 3">BEG34</strain>
    </source>
</reference>
<dbReference type="EMBL" id="WTPW01000596">
    <property type="protein sequence ID" value="KAF0496523.1"/>
    <property type="molecule type" value="Genomic_DNA"/>
</dbReference>
<proteinExistence type="predicted"/>
<feature type="signal peptide" evidence="1">
    <location>
        <begin position="1"/>
        <end position="21"/>
    </location>
</feature>
<protein>
    <submittedName>
        <fullName evidence="2">Cysteine-rich protein</fullName>
    </submittedName>
</protein>
<dbReference type="PANTHER" id="PTHR37475:SF1">
    <property type="entry name" value="ZYGOTE-SPECIFIC PROTEIN"/>
    <property type="match status" value="1"/>
</dbReference>
<evidence type="ECO:0000313" key="3">
    <source>
        <dbReference type="Proteomes" id="UP000439903"/>
    </source>
</evidence>
<dbReference type="OrthoDB" id="10063670at2759"/>
<evidence type="ECO:0000256" key="1">
    <source>
        <dbReference type="SAM" id="SignalP"/>
    </source>
</evidence>
<sequence>MNQKAFAIVIIFLSFSLIVNAGPIAYGICQTGCNVIWVSCYAAAGFVAGTVTAGAGTPLVIIGCNAAQGVCMAGCVGLLFAPTP</sequence>
<keyword evidence="3" id="KW-1185">Reference proteome</keyword>
<gene>
    <name evidence="2" type="ORF">F8M41_020932</name>
</gene>
<organism evidence="2 3">
    <name type="scientific">Gigaspora margarita</name>
    <dbReference type="NCBI Taxonomy" id="4874"/>
    <lineage>
        <taxon>Eukaryota</taxon>
        <taxon>Fungi</taxon>
        <taxon>Fungi incertae sedis</taxon>
        <taxon>Mucoromycota</taxon>
        <taxon>Glomeromycotina</taxon>
        <taxon>Glomeromycetes</taxon>
        <taxon>Diversisporales</taxon>
        <taxon>Gigasporaceae</taxon>
        <taxon>Gigaspora</taxon>
    </lineage>
</organism>
<feature type="chain" id="PRO_5034626988" evidence="1">
    <location>
        <begin position="22"/>
        <end position="84"/>
    </location>
</feature>
<comment type="caution">
    <text evidence="2">The sequence shown here is derived from an EMBL/GenBank/DDBJ whole genome shotgun (WGS) entry which is preliminary data.</text>
</comment>
<dbReference type="Proteomes" id="UP000439903">
    <property type="component" value="Unassembled WGS sequence"/>
</dbReference>
<name>A0A8H4AHN8_GIGMA</name>
<accession>A0A8H4AHN8</accession>
<keyword evidence="1" id="KW-0732">Signal</keyword>
<evidence type="ECO:0000313" key="2">
    <source>
        <dbReference type="EMBL" id="KAF0496523.1"/>
    </source>
</evidence>